<dbReference type="InterPro" id="IPR045026">
    <property type="entry name" value="LIMYB"/>
</dbReference>
<dbReference type="PANTHER" id="PTHR47584">
    <property type="match status" value="1"/>
</dbReference>
<evidence type="ECO:0000259" key="3">
    <source>
        <dbReference type="Pfam" id="PF12776"/>
    </source>
</evidence>
<dbReference type="InterPro" id="IPR024752">
    <property type="entry name" value="Myb/SANT-like_dom"/>
</dbReference>
<evidence type="ECO:0000256" key="1">
    <source>
        <dbReference type="SAM" id="Coils"/>
    </source>
</evidence>
<gene>
    <name evidence="4" type="ORF">FSB_LOCUS701</name>
</gene>
<proteinExistence type="predicted"/>
<feature type="region of interest" description="Disordered" evidence="2">
    <location>
        <begin position="169"/>
        <end position="210"/>
    </location>
</feature>
<feature type="domain" description="Myb/SANT-like" evidence="3">
    <location>
        <begin position="14"/>
        <end position="107"/>
    </location>
</feature>
<organism evidence="4">
    <name type="scientific">Fagus sylvatica</name>
    <name type="common">Beechnut</name>
    <dbReference type="NCBI Taxonomy" id="28930"/>
    <lineage>
        <taxon>Eukaryota</taxon>
        <taxon>Viridiplantae</taxon>
        <taxon>Streptophyta</taxon>
        <taxon>Embryophyta</taxon>
        <taxon>Tracheophyta</taxon>
        <taxon>Spermatophyta</taxon>
        <taxon>Magnoliopsida</taxon>
        <taxon>eudicotyledons</taxon>
        <taxon>Gunneridae</taxon>
        <taxon>Pentapetalae</taxon>
        <taxon>rosids</taxon>
        <taxon>fabids</taxon>
        <taxon>Fagales</taxon>
        <taxon>Fagaceae</taxon>
        <taxon>Fagus</taxon>
    </lineage>
</organism>
<evidence type="ECO:0000313" key="4">
    <source>
        <dbReference type="EMBL" id="SPC72819.1"/>
    </source>
</evidence>
<dbReference type="AlphaFoldDB" id="A0A2N9EE18"/>
<dbReference type="PANTHER" id="PTHR47584:SF14">
    <property type="entry name" value="L10-INTERACTING MYB DOMAIN-CONTAINING PROTEIN-LIKE"/>
    <property type="match status" value="1"/>
</dbReference>
<sequence>MGTGIYAREDAKLWPARLEKLFIDIMVEEMHKGNMPMGIFKLKTWCKILEELNLRSKQSFKLKQVKAKYNRLKQKYRVFSQLLQQNGFVWHGETNSVTASDEVWESYLYANPDAERFREKGCEHYKLLGILFNKLIAMGFMAFASTQDAPDTDEERELDEAYRNGAFIDVDSDSQDDHEKKVSQKRTKRSGKCPMRSEAKGRKRSRKADEFSELNDAIRAFAEQTKLMLEAKVARMKEKEKRKQQRDEFSIPNCVNALESLGDLDMNTYTLAIKKFSTAEWREAFMSLSSNARKKAWLDCLK</sequence>
<dbReference type="Pfam" id="PF12776">
    <property type="entry name" value="Myb_DNA-bind_3"/>
    <property type="match status" value="1"/>
</dbReference>
<reference evidence="4" key="1">
    <citation type="submission" date="2018-02" db="EMBL/GenBank/DDBJ databases">
        <authorList>
            <person name="Cohen D.B."/>
            <person name="Kent A.D."/>
        </authorList>
    </citation>
    <scope>NUCLEOTIDE SEQUENCE</scope>
</reference>
<name>A0A2N9EE18_FAGSY</name>
<dbReference type="EMBL" id="OIVN01000025">
    <property type="protein sequence ID" value="SPC72819.1"/>
    <property type="molecule type" value="Genomic_DNA"/>
</dbReference>
<feature type="coiled-coil region" evidence="1">
    <location>
        <begin position="219"/>
        <end position="246"/>
    </location>
</feature>
<protein>
    <recommendedName>
        <fullName evidence="3">Myb/SANT-like domain-containing protein</fullName>
    </recommendedName>
</protein>
<keyword evidence="1" id="KW-0175">Coiled coil</keyword>
<accession>A0A2N9EE18</accession>
<evidence type="ECO:0000256" key="2">
    <source>
        <dbReference type="SAM" id="MobiDB-lite"/>
    </source>
</evidence>